<gene>
    <name evidence="1" type="primary">Acey_s0431.g1334</name>
    <name evidence="1" type="ORF">Y032_0431g1334</name>
</gene>
<protein>
    <submittedName>
        <fullName evidence="1">Uncharacterized protein</fullName>
    </submittedName>
</protein>
<comment type="caution">
    <text evidence="1">The sequence shown here is derived from an EMBL/GenBank/DDBJ whole genome shotgun (WGS) entry which is preliminary data.</text>
</comment>
<sequence length="95" mass="10497">MLIAVCTLLHLAVGAFIVLLHLVCILHGVSFPRLQINKNKYDLDRQMPHLSFRAGIHERIAKQTQASKPSFTSWVSSRCVICTGPSTLTIVGLRG</sequence>
<proteinExistence type="predicted"/>
<evidence type="ECO:0000313" key="2">
    <source>
        <dbReference type="Proteomes" id="UP000024635"/>
    </source>
</evidence>
<name>A0A016WZV9_9BILA</name>
<reference evidence="2" key="1">
    <citation type="journal article" date="2015" name="Nat. Genet.">
        <title>The genome and transcriptome of the zoonotic hookworm Ancylostoma ceylanicum identify infection-specific gene families.</title>
        <authorList>
            <person name="Schwarz E.M."/>
            <person name="Hu Y."/>
            <person name="Antoshechkin I."/>
            <person name="Miller M.M."/>
            <person name="Sternberg P.W."/>
            <person name="Aroian R.V."/>
        </authorList>
    </citation>
    <scope>NUCLEOTIDE SEQUENCE</scope>
    <source>
        <strain evidence="2">HY135</strain>
    </source>
</reference>
<dbReference type="EMBL" id="JARK01000031">
    <property type="protein sequence ID" value="EYC45364.1"/>
    <property type="molecule type" value="Genomic_DNA"/>
</dbReference>
<evidence type="ECO:0000313" key="1">
    <source>
        <dbReference type="EMBL" id="EYC45364.1"/>
    </source>
</evidence>
<accession>A0A016WZV9</accession>
<dbReference type="AlphaFoldDB" id="A0A016WZV9"/>
<dbReference type="Proteomes" id="UP000024635">
    <property type="component" value="Unassembled WGS sequence"/>
</dbReference>
<keyword evidence="2" id="KW-1185">Reference proteome</keyword>
<organism evidence="1 2">
    <name type="scientific">Ancylostoma ceylanicum</name>
    <dbReference type="NCBI Taxonomy" id="53326"/>
    <lineage>
        <taxon>Eukaryota</taxon>
        <taxon>Metazoa</taxon>
        <taxon>Ecdysozoa</taxon>
        <taxon>Nematoda</taxon>
        <taxon>Chromadorea</taxon>
        <taxon>Rhabditida</taxon>
        <taxon>Rhabditina</taxon>
        <taxon>Rhabditomorpha</taxon>
        <taxon>Strongyloidea</taxon>
        <taxon>Ancylostomatidae</taxon>
        <taxon>Ancylostomatinae</taxon>
        <taxon>Ancylostoma</taxon>
    </lineage>
</organism>